<evidence type="ECO:0000313" key="1">
    <source>
        <dbReference type="EMBL" id="GAL28544.1"/>
    </source>
</evidence>
<name>A0ABQ0JIF2_9VIBR</name>
<protein>
    <submittedName>
        <fullName evidence="1">Uncharacterized protein</fullName>
    </submittedName>
</protein>
<evidence type="ECO:0000313" key="2">
    <source>
        <dbReference type="Proteomes" id="UP000029223"/>
    </source>
</evidence>
<accession>A0ABQ0JIF2</accession>
<proteinExistence type="predicted"/>
<keyword evidence="2" id="KW-1185">Reference proteome</keyword>
<dbReference type="Proteomes" id="UP000029223">
    <property type="component" value="Unassembled WGS sequence"/>
</dbReference>
<sequence length="39" mass="4513">MWRYYLLASAGAFRARTLNVWQLVLTKQGGALPSYIRQL</sequence>
<reference evidence="2" key="1">
    <citation type="submission" date="2014-09" db="EMBL/GenBank/DDBJ databases">
        <title>Vibrio variabilis JCM 19239. (C206) whole genome shotgun sequence.</title>
        <authorList>
            <person name="Sawabe T."/>
            <person name="Meirelles P."/>
            <person name="Nakanishi M."/>
            <person name="Sayaka M."/>
            <person name="Hattori M."/>
            <person name="Ohkuma M."/>
        </authorList>
    </citation>
    <scope>NUCLEOTIDE SEQUENCE [LARGE SCALE GENOMIC DNA]</scope>
    <source>
        <strain evidence="2">JCM 19239</strain>
    </source>
</reference>
<organism evidence="1 2">
    <name type="scientific">Vibrio variabilis</name>
    <dbReference type="NCBI Taxonomy" id="990271"/>
    <lineage>
        <taxon>Bacteria</taxon>
        <taxon>Pseudomonadati</taxon>
        <taxon>Pseudomonadota</taxon>
        <taxon>Gammaproteobacteria</taxon>
        <taxon>Vibrionales</taxon>
        <taxon>Vibrionaceae</taxon>
        <taxon>Vibrio</taxon>
    </lineage>
</organism>
<comment type="caution">
    <text evidence="1">The sequence shown here is derived from an EMBL/GenBank/DDBJ whole genome shotgun (WGS) entry which is preliminary data.</text>
</comment>
<gene>
    <name evidence="1" type="ORF">JCM19239_3221</name>
</gene>
<dbReference type="EMBL" id="BBMS01000045">
    <property type="protein sequence ID" value="GAL28544.1"/>
    <property type="molecule type" value="Genomic_DNA"/>
</dbReference>
<reference evidence="2" key="2">
    <citation type="submission" date="2014-09" db="EMBL/GenBank/DDBJ databases">
        <authorList>
            <consortium name="NBRP consortium"/>
            <person name="Sawabe T."/>
            <person name="Meirelles P."/>
            <person name="Nakanishi M."/>
            <person name="Sayaka M."/>
            <person name="Hattori M."/>
            <person name="Ohkuma M."/>
        </authorList>
    </citation>
    <scope>NUCLEOTIDE SEQUENCE [LARGE SCALE GENOMIC DNA]</scope>
    <source>
        <strain evidence="2">JCM 19239</strain>
    </source>
</reference>